<evidence type="ECO:0000313" key="1">
    <source>
        <dbReference type="EMBL" id="RKP08439.1"/>
    </source>
</evidence>
<accession>A0A4V1IWR1</accession>
<dbReference type="CDD" id="cd18871">
    <property type="entry name" value="NUDIX_Cfim25_Nudt21"/>
    <property type="match status" value="1"/>
</dbReference>
<dbReference type="Pfam" id="PF13869">
    <property type="entry name" value="NUDIX_2"/>
    <property type="match status" value="1"/>
</dbReference>
<dbReference type="FunFam" id="3.90.79.10:FF:000005">
    <property type="entry name" value="Cleavage and polyadenylation specificity factor subunit 5"/>
    <property type="match status" value="1"/>
</dbReference>
<feature type="non-terminal residue" evidence="1">
    <location>
        <position position="1"/>
    </location>
</feature>
<gene>
    <name evidence="1" type="ORF">THASP1DRAFT_15678</name>
</gene>
<organism evidence="1 2">
    <name type="scientific">Thamnocephalis sphaerospora</name>
    <dbReference type="NCBI Taxonomy" id="78915"/>
    <lineage>
        <taxon>Eukaryota</taxon>
        <taxon>Fungi</taxon>
        <taxon>Fungi incertae sedis</taxon>
        <taxon>Zoopagomycota</taxon>
        <taxon>Zoopagomycotina</taxon>
        <taxon>Zoopagomycetes</taxon>
        <taxon>Zoopagales</taxon>
        <taxon>Sigmoideomycetaceae</taxon>
        <taxon>Thamnocephalis</taxon>
    </lineage>
</organism>
<keyword evidence="2" id="KW-1185">Reference proteome</keyword>
<dbReference type="PANTHER" id="PTHR13047">
    <property type="entry name" value="PRE-MRNA CLEAVAGE FACTOR IM, 25KD SUBUNIT"/>
    <property type="match status" value="1"/>
</dbReference>
<protein>
    <submittedName>
        <fullName evidence="1">Cleavage and polyadenylation specific factor 5</fullName>
    </submittedName>
</protein>
<name>A0A4V1IWR1_9FUNG</name>
<dbReference type="GO" id="GO:0005849">
    <property type="term" value="C:mRNA cleavage factor complex"/>
    <property type="evidence" value="ECO:0007669"/>
    <property type="project" value="InterPro"/>
</dbReference>
<dbReference type="InterPro" id="IPR016706">
    <property type="entry name" value="Cleav_polyA_spec_factor_su5"/>
</dbReference>
<sequence length="190" mass="22065">PTANYTFGAKEAQPEEDTSVQARLDRLERDYHQAGMRSTVEAVIVVHEHRHPHVLMLQIANAFFKLPGHYLKPGEDEVEGLKRHLTRQLSSETAGDIDPDWEVGECLSTWWRPNFETYMYPYVPPHVSRPKEQKKIYLVHMPERKLLSVPRNMKLLAVPLMELYDNPTRYGSQLCSLPHVLSRFNIVYAD</sequence>
<reference evidence="2" key="1">
    <citation type="journal article" date="2018" name="Nat. Microbiol.">
        <title>Leveraging single-cell genomics to expand the fungal tree of life.</title>
        <authorList>
            <person name="Ahrendt S.R."/>
            <person name="Quandt C.A."/>
            <person name="Ciobanu D."/>
            <person name="Clum A."/>
            <person name="Salamov A."/>
            <person name="Andreopoulos B."/>
            <person name="Cheng J.F."/>
            <person name="Woyke T."/>
            <person name="Pelin A."/>
            <person name="Henrissat B."/>
            <person name="Reynolds N.K."/>
            <person name="Benny G.L."/>
            <person name="Smith M.E."/>
            <person name="James T.Y."/>
            <person name="Grigoriev I.V."/>
        </authorList>
    </citation>
    <scope>NUCLEOTIDE SEQUENCE [LARGE SCALE GENOMIC DNA]</scope>
    <source>
        <strain evidence="2">RSA 1356</strain>
    </source>
</reference>
<dbReference type="AlphaFoldDB" id="A0A4V1IWR1"/>
<dbReference type="Proteomes" id="UP000271241">
    <property type="component" value="Unassembled WGS sequence"/>
</dbReference>
<dbReference type="STRING" id="78915.A0A4V1IWR1"/>
<dbReference type="Gene3D" id="3.90.79.10">
    <property type="entry name" value="Nucleoside Triphosphate Pyrophosphohydrolase"/>
    <property type="match status" value="1"/>
</dbReference>
<proteinExistence type="predicted"/>
<dbReference type="GO" id="GO:0031124">
    <property type="term" value="P:mRNA 3'-end processing"/>
    <property type="evidence" value="ECO:0007669"/>
    <property type="project" value="InterPro"/>
</dbReference>
<evidence type="ECO:0000313" key="2">
    <source>
        <dbReference type="Proteomes" id="UP000271241"/>
    </source>
</evidence>
<dbReference type="PIRSF" id="PIRSF017888">
    <property type="entry name" value="CPSF-25"/>
    <property type="match status" value="1"/>
</dbReference>
<dbReference type="OrthoDB" id="277288at2759"/>
<dbReference type="EMBL" id="KZ992603">
    <property type="protein sequence ID" value="RKP08439.1"/>
    <property type="molecule type" value="Genomic_DNA"/>
</dbReference>
<dbReference type="GO" id="GO:0003729">
    <property type="term" value="F:mRNA binding"/>
    <property type="evidence" value="ECO:0007669"/>
    <property type="project" value="InterPro"/>
</dbReference>